<accession>A0A0L0DE60</accession>
<dbReference type="Gene3D" id="3.40.50.11040">
    <property type="match status" value="1"/>
</dbReference>
<keyword evidence="18" id="KW-1185">Reference proteome</keyword>
<evidence type="ECO:0000259" key="13">
    <source>
        <dbReference type="Pfam" id="PF05127"/>
    </source>
</evidence>
<feature type="region of interest" description="Disordered" evidence="12">
    <location>
        <begin position="1001"/>
        <end position="1063"/>
    </location>
</feature>
<dbReference type="EC" id="2.3.1.-" evidence="11"/>
<organism evidence="17 18">
    <name type="scientific">Thecamonas trahens ATCC 50062</name>
    <dbReference type="NCBI Taxonomy" id="461836"/>
    <lineage>
        <taxon>Eukaryota</taxon>
        <taxon>Apusozoa</taxon>
        <taxon>Apusomonadida</taxon>
        <taxon>Apusomonadidae</taxon>
        <taxon>Thecamonas</taxon>
    </lineage>
</organism>
<evidence type="ECO:0000256" key="6">
    <source>
        <dbReference type="ARBA" id="ARBA00022840"/>
    </source>
</evidence>
<keyword evidence="5 11" id="KW-0547">Nucleotide-binding</keyword>
<dbReference type="Pfam" id="PF05127">
    <property type="entry name" value="NAT10_TcmA_helicase"/>
    <property type="match status" value="1"/>
</dbReference>
<sequence length="1063" mass="117046">MPLKKIDSRIRTLIENGVYKGHRSMFVVVGDKNRNQIVNLHYILSKCSVKTRRKVLWCYKKDLGFSSNRRKRMREIKRKIKQGTLDPEATDPFELFISSNDIRFCYYKETTKTLGNTYGMLVLQDFEALTPNILARTIETVEGGGLVIMLLKNMASLSSLYSMTMDVHSRYRTEAYSQVVPRFNERFILSLASCPMTLVVDEELNVLPISSHIRNIKSLKEEALAEARKNGMLGKHEDDTALALSIQESAAARELKEVKISLAEEQPVGALVETARTLDQARALLVFVEAISEKTLRSTVTLTAARGRGKSAALGLAIAAAIGYGYSNIFVTSPSPENLTTLFEFVVLGLKALGFEETADFNVVASKMDDESYAAVTRINVFRDHRQTVQYILPQDSDKLGQAELVVIDEAAAIPIQHVKALLGNYLVFLASTVNGYEGTGRSLSLKLIKKLREQAAGLAAGSSATEGNEGMALGRALREITLKEPIRYGEDDAVESWLHSLLCLDVKPIPRLGARTPHPSECELYCVDRDALFSYHAGSEAFLQRMMALYVASHYKNTPNDLQLMSDAPAHRLFVLLPPVDPSSPELPEVLAVIQVCLEGRISRASVMSSLARGKRGSGDLIPWTVAQQFQDNDFASLSGARVVRIATHPEYTRMGYGSRALELLTEYYTGNLSTLAPFDPTAGDEAQNGGRGSSSTTSLLKEKVKPRKDVPPLLVPVSQRAPERLDYVGVSYGMTQGLFNFWKRGAFVPVYVRQTANEMTGEHTCIMLRPLPSAAGGSSVADNWIQQYFLDFRARFFELLSFNFKTLPPALALSVLSPPRTLDLDGLIPPLGYSELLVHFSEHDLKRLQVYALSLVDYHVVMDLIAKIARLYFLDRIPDAKLRVTQAAILLAVGAQHHTVDEVVAQLKRPSAQILALFAQGIKALEKALRAIQEAHVAEELPSATAKYADTTAAMDVGQSSERVAELLRDESLAQYTIAGRNEDWDEALGAAAGTGAVPSSVSIASTRKRKRDAAPSSAKKASVDIGTMEREAKRTKAAKAAERSKRAKRGRSKGRKKAGK</sequence>
<evidence type="ECO:0000259" key="15">
    <source>
        <dbReference type="Pfam" id="PF13718"/>
    </source>
</evidence>
<feature type="binding site" evidence="11">
    <location>
        <position position="746"/>
    </location>
    <ligand>
        <name>acetyl-CoA</name>
        <dbReference type="ChEBI" id="CHEBI:57288"/>
    </ligand>
</feature>
<dbReference type="PANTHER" id="PTHR10925:SF5">
    <property type="entry name" value="RNA CYTIDINE ACETYLTRANSFERASE"/>
    <property type="match status" value="1"/>
</dbReference>
<dbReference type="OrthoDB" id="10067491at2759"/>
<dbReference type="InterPro" id="IPR013562">
    <property type="entry name" value="TmcA/NAT10_N"/>
</dbReference>
<dbReference type="Gene3D" id="3.40.50.300">
    <property type="entry name" value="P-loop containing nucleotide triphosphate hydrolases"/>
    <property type="match status" value="1"/>
</dbReference>
<dbReference type="InterPro" id="IPR027992">
    <property type="entry name" value="tRNA_bind_dom"/>
</dbReference>
<comment type="catalytic activity">
    <reaction evidence="11">
        <text>a cytidine in tRNA + acetyl-CoA + ATP + H2O = an N(4)-acetylcytidine in tRNA + ADP + phosphate + CoA + H(+)</text>
        <dbReference type="Rhea" id="RHEA:53876"/>
        <dbReference type="Rhea" id="RHEA-COMP:13670"/>
        <dbReference type="Rhea" id="RHEA-COMP:13671"/>
        <dbReference type="ChEBI" id="CHEBI:15377"/>
        <dbReference type="ChEBI" id="CHEBI:15378"/>
        <dbReference type="ChEBI" id="CHEBI:30616"/>
        <dbReference type="ChEBI" id="CHEBI:43474"/>
        <dbReference type="ChEBI" id="CHEBI:57287"/>
        <dbReference type="ChEBI" id="CHEBI:57288"/>
        <dbReference type="ChEBI" id="CHEBI:74900"/>
        <dbReference type="ChEBI" id="CHEBI:82748"/>
        <dbReference type="ChEBI" id="CHEBI:456216"/>
    </reaction>
</comment>
<evidence type="ECO:0000256" key="10">
    <source>
        <dbReference type="ARBA" id="ARBA00068357"/>
    </source>
</evidence>
<feature type="compositionally biased region" description="Basic and acidic residues" evidence="12">
    <location>
        <begin position="1030"/>
        <end position="1047"/>
    </location>
</feature>
<keyword evidence="6 11" id="KW-0067">ATP-binding</keyword>
<feature type="binding site" evidence="11">
    <location>
        <begin position="654"/>
        <end position="660"/>
    </location>
    <ligand>
        <name>acetyl-CoA</name>
        <dbReference type="ChEBI" id="CHEBI:57288"/>
    </ligand>
</feature>
<name>A0A0L0DE60_THETB</name>
<evidence type="ECO:0000313" key="18">
    <source>
        <dbReference type="Proteomes" id="UP000054408"/>
    </source>
</evidence>
<comment type="catalytic activity">
    <reaction evidence="9 11">
        <text>a cytidine in 18S rRNA + acetyl-CoA + ATP + H2O = an N(4)-acetylcytidine in 18S rRNA + ADP + phosphate + CoA + H(+)</text>
        <dbReference type="Rhea" id="RHEA:51424"/>
        <dbReference type="Rhea" id="RHEA-COMP:13575"/>
        <dbReference type="Rhea" id="RHEA-COMP:13576"/>
        <dbReference type="ChEBI" id="CHEBI:15377"/>
        <dbReference type="ChEBI" id="CHEBI:15378"/>
        <dbReference type="ChEBI" id="CHEBI:30616"/>
        <dbReference type="ChEBI" id="CHEBI:43474"/>
        <dbReference type="ChEBI" id="CHEBI:57287"/>
        <dbReference type="ChEBI" id="CHEBI:57288"/>
        <dbReference type="ChEBI" id="CHEBI:74900"/>
        <dbReference type="ChEBI" id="CHEBI:82748"/>
        <dbReference type="ChEBI" id="CHEBI:456216"/>
    </reaction>
</comment>
<dbReference type="InterPro" id="IPR033688">
    <property type="entry name" value="NAT10"/>
</dbReference>
<feature type="domain" description="TcmA/NAT10 helicase" evidence="13">
    <location>
        <begin position="302"/>
        <end position="506"/>
    </location>
</feature>
<feature type="domain" description="N-acetyltransferase" evidence="15">
    <location>
        <begin position="546"/>
        <end position="773"/>
    </location>
</feature>
<evidence type="ECO:0000256" key="7">
    <source>
        <dbReference type="ARBA" id="ARBA00023242"/>
    </source>
</evidence>
<dbReference type="Gene3D" id="3.40.630.30">
    <property type="match status" value="1"/>
</dbReference>
<dbReference type="GO" id="GO:0030686">
    <property type="term" value="C:90S preribosome"/>
    <property type="evidence" value="ECO:0007669"/>
    <property type="project" value="TreeGrafter"/>
</dbReference>
<comment type="subcellular location">
    <subcellularLocation>
        <location evidence="1 11">Nucleus</location>
        <location evidence="1 11">Nucleolus</location>
    </subcellularLocation>
</comment>
<dbReference type="GeneID" id="25560521"/>
<dbReference type="GO" id="GO:1904812">
    <property type="term" value="P:rRNA acetylation involved in maturation of SSU-rRNA"/>
    <property type="evidence" value="ECO:0007669"/>
    <property type="project" value="InterPro"/>
</dbReference>
<dbReference type="FunFam" id="3.40.50.11040:FF:000002">
    <property type="entry name" value="RNA cytidine acetyltransferase"/>
    <property type="match status" value="1"/>
</dbReference>
<dbReference type="Pfam" id="PF13718">
    <property type="entry name" value="GNAT_acetyltr_2"/>
    <property type="match status" value="1"/>
</dbReference>
<dbReference type="GO" id="GO:0005524">
    <property type="term" value="F:ATP binding"/>
    <property type="evidence" value="ECO:0007669"/>
    <property type="project" value="UniProtKB-UniRule"/>
</dbReference>
<evidence type="ECO:0000256" key="8">
    <source>
        <dbReference type="ARBA" id="ARBA00023315"/>
    </source>
</evidence>
<dbReference type="GO" id="GO:1990883">
    <property type="term" value="F:18S rRNA cytidine N-acetyltransferase activity"/>
    <property type="evidence" value="ECO:0007669"/>
    <property type="project" value="TreeGrafter"/>
</dbReference>
<feature type="compositionally biased region" description="Basic residues" evidence="12">
    <location>
        <begin position="1048"/>
        <end position="1063"/>
    </location>
</feature>
<evidence type="ECO:0000256" key="12">
    <source>
        <dbReference type="SAM" id="MobiDB-lite"/>
    </source>
</evidence>
<evidence type="ECO:0000256" key="9">
    <source>
        <dbReference type="ARBA" id="ARBA00052133"/>
    </source>
</evidence>
<dbReference type="eggNOG" id="KOG2036">
    <property type="taxonomic scope" value="Eukaryota"/>
</dbReference>
<dbReference type="GO" id="GO:0051391">
    <property type="term" value="P:tRNA acetylation"/>
    <property type="evidence" value="ECO:0007669"/>
    <property type="project" value="UniProtKB-UniRule"/>
</dbReference>
<dbReference type="GO" id="GO:0005730">
    <property type="term" value="C:nucleolus"/>
    <property type="evidence" value="ECO:0007669"/>
    <property type="project" value="UniProtKB-SubCell"/>
</dbReference>
<comment type="function">
    <text evidence="11">RNA cytidine acetyltransferase with specificity toward both 18S rRNA and tRNAs. Catalyzes the formation of N(4)-acetylcytidine (ac4C) in 18S rRNA. Required for early nucleolar cleavages of precursor rRNA at sites A0, A1 and A2 during 18S rRNA synthesis. Catalyzes the formation of ac4C in serine and leucine tRNAs. Requires a tRNA-binding adapter protein for full tRNA acetyltransferase activity but not for 18S rRNA acetylation.</text>
</comment>
<dbReference type="EMBL" id="GL349435">
    <property type="protein sequence ID" value="KNC50569.1"/>
    <property type="molecule type" value="Genomic_DNA"/>
</dbReference>
<keyword evidence="3 11" id="KW-0808">Transferase</keyword>
<dbReference type="InterPro" id="IPR000182">
    <property type="entry name" value="GNAT_dom"/>
</dbReference>
<evidence type="ECO:0000256" key="5">
    <source>
        <dbReference type="ARBA" id="ARBA00022741"/>
    </source>
</evidence>
<feature type="domain" description="TmcA/NAT10 N-terminal" evidence="14">
    <location>
        <begin position="9"/>
        <end position="201"/>
    </location>
</feature>
<dbReference type="Pfam" id="PF13725">
    <property type="entry name" value="tRNA_bind_2"/>
    <property type="match status" value="1"/>
</dbReference>
<dbReference type="PANTHER" id="PTHR10925">
    <property type="entry name" value="N-ACETYLTRANSFERASE 10"/>
    <property type="match status" value="1"/>
</dbReference>
<gene>
    <name evidence="17" type="ORF">AMSG_00730</name>
</gene>
<dbReference type="GO" id="GO:0000049">
    <property type="term" value="F:tRNA binding"/>
    <property type="evidence" value="ECO:0007669"/>
    <property type="project" value="TreeGrafter"/>
</dbReference>
<dbReference type="FunFam" id="3.40.50.300:FF:002218">
    <property type="entry name" value="tRNA(Met) cytidine acetyltransferase TmcA"/>
    <property type="match status" value="1"/>
</dbReference>
<feature type="binding site" evidence="11">
    <location>
        <begin position="307"/>
        <end position="316"/>
    </location>
    <ligand>
        <name>ATP</name>
        <dbReference type="ChEBI" id="CHEBI:30616"/>
    </ligand>
</feature>
<dbReference type="AlphaFoldDB" id="A0A0L0DE60"/>
<feature type="domain" description="Possible tRNA binding" evidence="16">
    <location>
        <begin position="786"/>
        <end position="973"/>
    </location>
</feature>
<keyword evidence="4 11" id="KW-0819">tRNA processing</keyword>
<dbReference type="STRING" id="461836.A0A0L0DE60"/>
<evidence type="ECO:0000256" key="4">
    <source>
        <dbReference type="ARBA" id="ARBA00022694"/>
    </source>
</evidence>
<feature type="binding site" evidence="11">
    <location>
        <begin position="647"/>
        <end position="649"/>
    </location>
    <ligand>
        <name>acetyl-CoA</name>
        <dbReference type="ChEBI" id="CHEBI:57288"/>
    </ligand>
</feature>
<protein>
    <recommendedName>
        <fullName evidence="10 11">RNA cytidine acetyltransferase</fullName>
        <ecNumber evidence="11">2.3.1.-</ecNumber>
    </recommendedName>
    <alternativeName>
        <fullName evidence="11">18S rRNA cytosine acetyltransferase</fullName>
    </alternativeName>
</protein>
<evidence type="ECO:0000256" key="1">
    <source>
        <dbReference type="ARBA" id="ARBA00004604"/>
    </source>
</evidence>
<evidence type="ECO:0000259" key="14">
    <source>
        <dbReference type="Pfam" id="PF08351"/>
    </source>
</evidence>
<dbReference type="OMA" id="HLHYIMS"/>
<evidence type="ECO:0000313" key="17">
    <source>
        <dbReference type="EMBL" id="KNC50569.1"/>
    </source>
</evidence>
<comment type="similarity">
    <text evidence="11">Belongs to the RNA cytidine acetyltransferase family. NAT10 subfamily.</text>
</comment>
<dbReference type="InterPro" id="IPR027417">
    <property type="entry name" value="P-loop_NTPase"/>
</dbReference>
<evidence type="ECO:0000256" key="11">
    <source>
        <dbReference type="HAMAP-Rule" id="MF_03211"/>
    </source>
</evidence>
<dbReference type="GO" id="GO:0051392">
    <property type="term" value="F:tRNA cytidine N4-acetyltransferase activity"/>
    <property type="evidence" value="ECO:0007669"/>
    <property type="project" value="RHEA"/>
</dbReference>
<feature type="region of interest" description="Disordered" evidence="12">
    <location>
        <begin position="681"/>
        <end position="705"/>
    </location>
</feature>
<keyword evidence="2 11" id="KW-0698">rRNA processing</keyword>
<dbReference type="InterPro" id="IPR007807">
    <property type="entry name" value="TcmA/NAT10_helicase"/>
</dbReference>
<dbReference type="RefSeq" id="XP_013762459.1">
    <property type="nucleotide sequence ID" value="XM_013907005.1"/>
</dbReference>
<dbReference type="InterPro" id="IPR032672">
    <property type="entry name" value="TmcA/NAT10/Kre33"/>
</dbReference>
<dbReference type="HAMAP" id="MF_03211">
    <property type="entry name" value="RNA_acetyltr_Nat10"/>
    <property type="match status" value="1"/>
</dbReference>
<keyword evidence="8 11" id="KW-0012">Acyltransferase</keyword>
<keyword evidence="7 11" id="KW-0539">Nucleus</keyword>
<evidence type="ECO:0000256" key="2">
    <source>
        <dbReference type="ARBA" id="ARBA00022552"/>
    </source>
</evidence>
<dbReference type="Pfam" id="PF08351">
    <property type="entry name" value="TmcA_N"/>
    <property type="match status" value="1"/>
</dbReference>
<feature type="binding site" evidence="11">
    <location>
        <position position="488"/>
    </location>
    <ligand>
        <name>ATP</name>
        <dbReference type="ChEBI" id="CHEBI:30616"/>
    </ligand>
</feature>
<evidence type="ECO:0000256" key="3">
    <source>
        <dbReference type="ARBA" id="ARBA00022679"/>
    </source>
</evidence>
<dbReference type="Proteomes" id="UP000054408">
    <property type="component" value="Unassembled WGS sequence"/>
</dbReference>
<reference evidence="17 18" key="1">
    <citation type="submission" date="2010-05" db="EMBL/GenBank/DDBJ databases">
        <title>The Genome Sequence of Thecamonas trahens ATCC 50062.</title>
        <authorList>
            <consortium name="The Broad Institute Genome Sequencing Platform"/>
            <person name="Russ C."/>
            <person name="Cuomo C."/>
            <person name="Shea T."/>
            <person name="Young S.K."/>
            <person name="Zeng Q."/>
            <person name="Koehrsen M."/>
            <person name="Haas B."/>
            <person name="Borodovsky M."/>
            <person name="Guigo R."/>
            <person name="Alvarado L."/>
            <person name="Berlin A."/>
            <person name="Bochicchio J."/>
            <person name="Borenstein D."/>
            <person name="Chapman S."/>
            <person name="Chen Z."/>
            <person name="Freedman E."/>
            <person name="Gellesch M."/>
            <person name="Goldberg J."/>
            <person name="Griggs A."/>
            <person name="Gujja S."/>
            <person name="Heilman E."/>
            <person name="Heiman D."/>
            <person name="Hepburn T."/>
            <person name="Howarth C."/>
            <person name="Jen D."/>
            <person name="Larson L."/>
            <person name="Mehta T."/>
            <person name="Park D."/>
            <person name="Pearson M."/>
            <person name="Roberts A."/>
            <person name="Saif S."/>
            <person name="Shenoy N."/>
            <person name="Sisk P."/>
            <person name="Stolte C."/>
            <person name="Sykes S."/>
            <person name="Thomson T."/>
            <person name="Walk T."/>
            <person name="White J."/>
            <person name="Yandava C."/>
            <person name="Burger G."/>
            <person name="Gray M.W."/>
            <person name="Holland P.W.H."/>
            <person name="King N."/>
            <person name="Lang F.B.F."/>
            <person name="Roger A.J."/>
            <person name="Ruiz-Trillo I."/>
            <person name="Lander E."/>
            <person name="Nusbaum C."/>
        </authorList>
    </citation>
    <scope>NUCLEOTIDE SEQUENCE [LARGE SCALE GENOMIC DNA]</scope>
    <source>
        <strain evidence="17 18">ATCC 50062</strain>
    </source>
</reference>
<proteinExistence type="inferred from homology"/>
<evidence type="ECO:0000259" key="16">
    <source>
        <dbReference type="Pfam" id="PF13725"/>
    </source>
</evidence>